<gene>
    <name evidence="6" type="ORF">SAMN05216313_104205</name>
</gene>
<dbReference type="Gene3D" id="3.40.50.10490">
    <property type="entry name" value="Glucose-6-phosphate isomerase like protein, domain 1"/>
    <property type="match status" value="1"/>
</dbReference>
<dbReference type="GO" id="GO:1901135">
    <property type="term" value="P:carbohydrate derivative metabolic process"/>
    <property type="evidence" value="ECO:0007669"/>
    <property type="project" value="InterPro"/>
</dbReference>
<dbReference type="Proteomes" id="UP000198508">
    <property type="component" value="Unassembled WGS sequence"/>
</dbReference>
<protein>
    <submittedName>
        <fullName evidence="6">Transcriptional regulator, RpiR family</fullName>
    </submittedName>
</protein>
<evidence type="ECO:0000256" key="2">
    <source>
        <dbReference type="ARBA" id="ARBA00023125"/>
    </source>
</evidence>
<feature type="domain" description="HTH rpiR-type" evidence="4">
    <location>
        <begin position="3"/>
        <end position="79"/>
    </location>
</feature>
<keyword evidence="1" id="KW-0805">Transcription regulation</keyword>
<dbReference type="SUPFAM" id="SSF46689">
    <property type="entry name" value="Homeodomain-like"/>
    <property type="match status" value="1"/>
</dbReference>
<dbReference type="InterPro" id="IPR047640">
    <property type="entry name" value="RpiR-like"/>
</dbReference>
<dbReference type="InterPro" id="IPR000281">
    <property type="entry name" value="HTH_RpiR"/>
</dbReference>
<dbReference type="RefSeq" id="WP_092361493.1">
    <property type="nucleotide sequence ID" value="NZ_DAINWJ010000063.1"/>
</dbReference>
<reference evidence="7" key="1">
    <citation type="submission" date="2016-10" db="EMBL/GenBank/DDBJ databases">
        <authorList>
            <person name="Varghese N."/>
            <person name="Submissions S."/>
        </authorList>
    </citation>
    <scope>NUCLEOTIDE SEQUENCE [LARGE SCALE GENOMIC DNA]</scope>
    <source>
        <strain evidence="7">NLAE-zl-G277</strain>
    </source>
</reference>
<evidence type="ECO:0000256" key="1">
    <source>
        <dbReference type="ARBA" id="ARBA00023015"/>
    </source>
</evidence>
<dbReference type="PROSITE" id="PS51464">
    <property type="entry name" value="SIS"/>
    <property type="match status" value="1"/>
</dbReference>
<dbReference type="STRING" id="460384.SAMN05216313_104205"/>
<organism evidence="6 7">
    <name type="scientific">Enterocloster lavalensis</name>
    <dbReference type="NCBI Taxonomy" id="460384"/>
    <lineage>
        <taxon>Bacteria</taxon>
        <taxon>Bacillati</taxon>
        <taxon>Bacillota</taxon>
        <taxon>Clostridia</taxon>
        <taxon>Lachnospirales</taxon>
        <taxon>Lachnospiraceae</taxon>
        <taxon>Enterocloster</taxon>
    </lineage>
</organism>
<dbReference type="InterPro" id="IPR046348">
    <property type="entry name" value="SIS_dom_sf"/>
</dbReference>
<dbReference type="InterPro" id="IPR036388">
    <property type="entry name" value="WH-like_DNA-bd_sf"/>
</dbReference>
<sequence>MQGDFITRIKSAYNQFTKTERKVADFVLDNPRRALFMSITDLAESCGVGDTSVFRFCKTLELNGYQEFKMLLSLSLNEGGDELDQFAGKNVTLNDTFEQVAQKVLNANVQTLNETYTLLDEEKFSKAMDLLNAAQSIYFFGVGGSMLTAMKAMNKFLRIEPKVRCLPDTHMQAMAASVMGPEDVAVLFSYSGATKDTIHVAELAKQAGATVICVTRFVKSPLTSFSDVTLLSGANEGPFQSGSTSAEISQMFLIDLMYTEYYRRYFKRCSRYNEKSTASVVEKLV</sequence>
<accession>A0A1I0DHV5</accession>
<dbReference type="GeneID" id="93276194"/>
<dbReference type="Pfam" id="PF01418">
    <property type="entry name" value="HTH_6"/>
    <property type="match status" value="1"/>
</dbReference>
<dbReference type="InterPro" id="IPR009057">
    <property type="entry name" value="Homeodomain-like_sf"/>
</dbReference>
<dbReference type="InterPro" id="IPR001347">
    <property type="entry name" value="SIS_dom"/>
</dbReference>
<proteinExistence type="predicted"/>
<evidence type="ECO:0000313" key="7">
    <source>
        <dbReference type="Proteomes" id="UP000198508"/>
    </source>
</evidence>
<evidence type="ECO:0000313" key="6">
    <source>
        <dbReference type="EMBL" id="SET31963.1"/>
    </source>
</evidence>
<dbReference type="GO" id="GO:0097367">
    <property type="term" value="F:carbohydrate derivative binding"/>
    <property type="evidence" value="ECO:0007669"/>
    <property type="project" value="InterPro"/>
</dbReference>
<dbReference type="PROSITE" id="PS51071">
    <property type="entry name" value="HTH_RPIR"/>
    <property type="match status" value="1"/>
</dbReference>
<dbReference type="Pfam" id="PF01380">
    <property type="entry name" value="SIS"/>
    <property type="match status" value="1"/>
</dbReference>
<dbReference type="InterPro" id="IPR035472">
    <property type="entry name" value="RpiR-like_SIS"/>
</dbReference>
<evidence type="ECO:0000256" key="3">
    <source>
        <dbReference type="ARBA" id="ARBA00023163"/>
    </source>
</evidence>
<keyword evidence="2" id="KW-0238">DNA-binding</keyword>
<keyword evidence="7" id="KW-1185">Reference proteome</keyword>
<dbReference type="PANTHER" id="PTHR30514">
    <property type="entry name" value="GLUCOKINASE"/>
    <property type="match status" value="1"/>
</dbReference>
<dbReference type="EMBL" id="FOIM01000004">
    <property type="protein sequence ID" value="SET31963.1"/>
    <property type="molecule type" value="Genomic_DNA"/>
</dbReference>
<dbReference type="CDD" id="cd05013">
    <property type="entry name" value="SIS_RpiR"/>
    <property type="match status" value="1"/>
</dbReference>
<keyword evidence="3" id="KW-0804">Transcription</keyword>
<dbReference type="Gene3D" id="1.10.10.10">
    <property type="entry name" value="Winged helix-like DNA-binding domain superfamily/Winged helix DNA-binding domain"/>
    <property type="match status" value="1"/>
</dbReference>
<dbReference type="GO" id="GO:0003700">
    <property type="term" value="F:DNA-binding transcription factor activity"/>
    <property type="evidence" value="ECO:0007669"/>
    <property type="project" value="InterPro"/>
</dbReference>
<dbReference type="AlphaFoldDB" id="A0A1I0DHV5"/>
<name>A0A1I0DHV5_9FIRM</name>
<dbReference type="SUPFAM" id="SSF53697">
    <property type="entry name" value="SIS domain"/>
    <property type="match status" value="1"/>
</dbReference>
<evidence type="ECO:0000259" key="4">
    <source>
        <dbReference type="PROSITE" id="PS51071"/>
    </source>
</evidence>
<feature type="domain" description="SIS" evidence="5">
    <location>
        <begin position="127"/>
        <end position="267"/>
    </location>
</feature>
<dbReference type="PANTHER" id="PTHR30514:SF1">
    <property type="entry name" value="HTH-TYPE TRANSCRIPTIONAL REGULATOR HEXR-RELATED"/>
    <property type="match status" value="1"/>
</dbReference>
<dbReference type="GO" id="GO:0003677">
    <property type="term" value="F:DNA binding"/>
    <property type="evidence" value="ECO:0007669"/>
    <property type="project" value="UniProtKB-KW"/>
</dbReference>
<evidence type="ECO:0000259" key="5">
    <source>
        <dbReference type="PROSITE" id="PS51464"/>
    </source>
</evidence>